<gene>
    <name evidence="6" type="ORF">NITMOv2_3755</name>
</gene>
<evidence type="ECO:0000313" key="7">
    <source>
        <dbReference type="Proteomes" id="UP000069205"/>
    </source>
</evidence>
<feature type="transmembrane region" description="Helical" evidence="5">
    <location>
        <begin position="263"/>
        <end position="286"/>
    </location>
</feature>
<dbReference type="GO" id="GO:0005886">
    <property type="term" value="C:plasma membrane"/>
    <property type="evidence" value="ECO:0007669"/>
    <property type="project" value="TreeGrafter"/>
</dbReference>
<dbReference type="InterPro" id="IPR001694">
    <property type="entry name" value="NADH_UbQ_OxRdtase_su1/FPO"/>
</dbReference>
<dbReference type="Proteomes" id="UP000069205">
    <property type="component" value="Chromosome"/>
</dbReference>
<dbReference type="STRING" id="42253.NITMOv2_3755"/>
<feature type="transmembrane region" description="Helical" evidence="5">
    <location>
        <begin position="68"/>
        <end position="92"/>
    </location>
</feature>
<evidence type="ECO:0000256" key="2">
    <source>
        <dbReference type="ARBA" id="ARBA00022692"/>
    </source>
</evidence>
<organism evidence="6 7">
    <name type="scientific">Nitrospira moscoviensis</name>
    <dbReference type="NCBI Taxonomy" id="42253"/>
    <lineage>
        <taxon>Bacteria</taxon>
        <taxon>Pseudomonadati</taxon>
        <taxon>Nitrospirota</taxon>
        <taxon>Nitrospiria</taxon>
        <taxon>Nitrospirales</taxon>
        <taxon>Nitrospiraceae</taxon>
        <taxon>Nitrospira</taxon>
    </lineage>
</organism>
<evidence type="ECO:0000256" key="4">
    <source>
        <dbReference type="ARBA" id="ARBA00023136"/>
    </source>
</evidence>
<dbReference type="AlphaFoldDB" id="A0A0K2GGT1"/>
<feature type="transmembrane region" description="Helical" evidence="5">
    <location>
        <begin position="138"/>
        <end position="161"/>
    </location>
</feature>
<evidence type="ECO:0000256" key="3">
    <source>
        <dbReference type="ARBA" id="ARBA00022989"/>
    </source>
</evidence>
<feature type="transmembrane region" description="Helical" evidence="5">
    <location>
        <begin position="298"/>
        <end position="319"/>
    </location>
</feature>
<evidence type="ECO:0000256" key="5">
    <source>
        <dbReference type="SAM" id="Phobius"/>
    </source>
</evidence>
<evidence type="ECO:0000313" key="6">
    <source>
        <dbReference type="EMBL" id="ALA60146.1"/>
    </source>
</evidence>
<accession>A0A0K2GGT1</accession>
<keyword evidence="7" id="KW-1185">Reference proteome</keyword>
<sequence>MERVQIPHAIILTVVQALVLLAVSPLIAGLIRKVKARLQCRRGASLLQPYADLAKLFKKQPVVSTTTSWIFTATPYMVFGSTLTAGLLVPVFASQVPLNFAGNIIALVYLLAIGTFFLILAGLDAGSAFGGMGSSREAIIASLTEPAAIMAIFAIALTAGSTNLSTIVHKTALLDGIVTDPSPHLMAFAALFIVTLAETGRVPVDNPATHLELTMIHEAMVLEYSGRHLALIEWASGIKLLVFLTLLANIFAPWGIATNLTPMALAIGFGVYLIKIAGLAALIGAIECMFAKLRLFRVTDLLGVAFILALLGLLFFYILRG</sequence>
<dbReference type="KEGG" id="nmv:NITMOv2_3755"/>
<dbReference type="InterPro" id="IPR052561">
    <property type="entry name" value="ComplexI_Subunit1"/>
</dbReference>
<reference evidence="6 7" key="1">
    <citation type="journal article" date="2015" name="Proc. Natl. Acad. Sci. U.S.A.">
        <title>Expanded metabolic versatility of ubiquitous nitrite-oxidizing bacteria from the genus Nitrospira.</title>
        <authorList>
            <person name="Koch H."/>
            <person name="Lucker S."/>
            <person name="Albertsen M."/>
            <person name="Kitzinger K."/>
            <person name="Herbold C."/>
            <person name="Spieck E."/>
            <person name="Nielsen P.H."/>
            <person name="Wagner M."/>
            <person name="Daims H."/>
        </authorList>
    </citation>
    <scope>NUCLEOTIDE SEQUENCE [LARGE SCALE GENOMIC DNA]</scope>
    <source>
        <strain evidence="6 7">NSP M-1</strain>
    </source>
</reference>
<keyword evidence="6" id="KW-0456">Lyase</keyword>
<dbReference type="Pfam" id="PF00146">
    <property type="entry name" value="NADHdh"/>
    <property type="match status" value="1"/>
</dbReference>
<evidence type="ECO:0000256" key="1">
    <source>
        <dbReference type="ARBA" id="ARBA00004141"/>
    </source>
</evidence>
<feature type="transmembrane region" description="Helical" evidence="5">
    <location>
        <begin position="104"/>
        <end position="126"/>
    </location>
</feature>
<keyword evidence="4 5" id="KW-0472">Membrane</keyword>
<dbReference type="EMBL" id="CP011801">
    <property type="protein sequence ID" value="ALA60146.1"/>
    <property type="molecule type" value="Genomic_DNA"/>
</dbReference>
<keyword evidence="2 5" id="KW-0812">Transmembrane</keyword>
<comment type="subcellular location">
    <subcellularLocation>
        <location evidence="1">Membrane</location>
        <topology evidence="1">Multi-pass membrane protein</topology>
    </subcellularLocation>
</comment>
<proteinExistence type="predicted"/>
<keyword evidence="3 5" id="KW-1133">Transmembrane helix</keyword>
<feature type="transmembrane region" description="Helical" evidence="5">
    <location>
        <begin position="6"/>
        <end position="31"/>
    </location>
</feature>
<feature type="transmembrane region" description="Helical" evidence="5">
    <location>
        <begin position="237"/>
        <end position="257"/>
    </location>
</feature>
<dbReference type="PATRIC" id="fig|42253.5.peg.3703"/>
<dbReference type="PANTHER" id="PTHR43359">
    <property type="entry name" value="FORMATE HYDROGENLYASE SUBUNIT 4"/>
    <property type="match status" value="1"/>
</dbReference>
<name>A0A0K2GGT1_NITMO</name>
<protein>
    <submittedName>
        <fullName evidence="6">Putative Formate hydrogenlyase, membrane subunit HyfC</fullName>
    </submittedName>
</protein>
<dbReference type="GO" id="GO:0016829">
    <property type="term" value="F:lyase activity"/>
    <property type="evidence" value="ECO:0007669"/>
    <property type="project" value="UniProtKB-KW"/>
</dbReference>
<dbReference type="PANTHER" id="PTHR43359:SF1">
    <property type="entry name" value="FORMATE HYDROGENLYASE SUBUNIT 4-RELATED"/>
    <property type="match status" value="1"/>
</dbReference>